<proteinExistence type="predicted"/>
<evidence type="ECO:0000256" key="4">
    <source>
        <dbReference type="ARBA" id="ARBA00022553"/>
    </source>
</evidence>
<evidence type="ECO:0000256" key="8">
    <source>
        <dbReference type="ARBA" id="ARBA00022837"/>
    </source>
</evidence>
<keyword evidence="10" id="KW-1133">Transmembrane helix</keyword>
<keyword evidence="5" id="KW-0812">Transmembrane</keyword>
<evidence type="ECO:0000256" key="10">
    <source>
        <dbReference type="ARBA" id="ARBA00022989"/>
    </source>
</evidence>
<evidence type="ECO:0000259" key="15">
    <source>
        <dbReference type="Pfam" id="PF01764"/>
    </source>
</evidence>
<reference evidence="16 17" key="1">
    <citation type="submission" date="2023-02" db="EMBL/GenBank/DDBJ databases">
        <title>Encephalitozoon hellem ATCC 50451 complete genome.</title>
        <authorList>
            <person name="Mascarenhas dos Santos A.C."/>
            <person name="Julian A.T."/>
            <person name="Pombert J.-F."/>
        </authorList>
    </citation>
    <scope>NUCLEOTIDE SEQUENCE [LARGE SCALE GENOMIC DNA]</scope>
    <source>
        <strain evidence="16 17">ATCC 50451</strain>
    </source>
</reference>
<dbReference type="PANTHER" id="PTHR45792">
    <property type="entry name" value="DIACYLGLYCEROL LIPASE HOMOLOG-RELATED"/>
    <property type="match status" value="1"/>
</dbReference>
<evidence type="ECO:0000256" key="5">
    <source>
        <dbReference type="ARBA" id="ARBA00022692"/>
    </source>
</evidence>
<evidence type="ECO:0000256" key="2">
    <source>
        <dbReference type="ARBA" id="ARBA00004651"/>
    </source>
</evidence>
<accession>A0ABY8CHL0</accession>
<dbReference type="EC" id="3.1.1.116" evidence="14"/>
<dbReference type="EMBL" id="CP119065">
    <property type="protein sequence ID" value="WEL38375.1"/>
    <property type="molecule type" value="Genomic_DNA"/>
</dbReference>
<protein>
    <recommendedName>
        <fullName evidence="14">sn-1-specific diacylglycerol lipase</fullName>
        <ecNumber evidence="14">3.1.1.116</ecNumber>
    </recommendedName>
</protein>
<comment type="subcellular location">
    <subcellularLocation>
        <location evidence="2">Cell membrane</location>
        <topology evidence="2">Multi-pass membrane protein</topology>
    </subcellularLocation>
</comment>
<keyword evidence="6" id="KW-0479">Metal-binding</keyword>
<organism evidence="16 17">
    <name type="scientific">Encephalitozoon hellem</name>
    <name type="common">Microsporidian parasite</name>
    <dbReference type="NCBI Taxonomy" id="27973"/>
    <lineage>
        <taxon>Eukaryota</taxon>
        <taxon>Fungi</taxon>
        <taxon>Fungi incertae sedis</taxon>
        <taxon>Microsporidia</taxon>
        <taxon>Unikaryonidae</taxon>
        <taxon>Encephalitozoon</taxon>
    </lineage>
</organism>
<comment type="cofactor">
    <cofactor evidence="1">
        <name>Ca(2+)</name>
        <dbReference type="ChEBI" id="CHEBI:29108"/>
    </cofactor>
</comment>
<evidence type="ECO:0000313" key="17">
    <source>
        <dbReference type="Proteomes" id="UP001217963"/>
    </source>
</evidence>
<evidence type="ECO:0000256" key="6">
    <source>
        <dbReference type="ARBA" id="ARBA00022723"/>
    </source>
</evidence>
<dbReference type="InterPro" id="IPR029058">
    <property type="entry name" value="AB_hydrolase_fold"/>
</dbReference>
<evidence type="ECO:0000256" key="14">
    <source>
        <dbReference type="ARBA" id="ARBA00026104"/>
    </source>
</evidence>
<keyword evidence="3" id="KW-1003">Cell membrane</keyword>
<evidence type="ECO:0000256" key="1">
    <source>
        <dbReference type="ARBA" id="ARBA00001913"/>
    </source>
</evidence>
<evidence type="ECO:0000256" key="12">
    <source>
        <dbReference type="ARBA" id="ARBA00023136"/>
    </source>
</evidence>
<keyword evidence="9" id="KW-0442">Lipid degradation</keyword>
<sequence>MKYKCQGYPLSFDADMEVDIKIKRVEVPENTYNTLVLCYDDEKVIFEDRVVMTFKKFHNTIIGDSKILLMKRSFPWNLCTGFAMLNHSFFRNGNEKEEHSLEIFHGRYRDKASSYNFEEREVIGRLHYVFERRLHGERGVEEEDEISGFVQKVFGFFFSSEKAGTILNIKKLLDYVNRGSHGCRLNILFGGLLVEKTITEINALSTRNVDLILEITHECLPRIFHEVSYNKSFPTRKDDAEKVEDNKKRFFRLNLPLGRSPYDKNNMYKRSVRMASILSSDGYLLCSLQMLRKIKRLFYFAMGSYANSWPSIFLTSQAQVDELIPSDRRAVLRLIGIEDRDLLLMHLEPSEVVQHIVFYDREYERVIVSFKGTTNSEETIQDINCEYTEFGTGFVHNGFKKLATHFISNHIDEIEGILKRLSVKKLLLLGHSLGGAISILVKIMINEMKLLKGINVEAVVFSSPPVVSEEIASKFGDGITIISYGNDIVPRMSYGSMLDLKFLCCSIGERHGPLDFSGEVDKDIDLVLSYLKDTNMYPKLYLPGELIHIKRIRCSLSKNENPVVVFKSVDKEFFEQIILIKHSPKHHTVGHIASVIDSGIDMLEKKKK</sequence>
<dbReference type="SUPFAM" id="SSF53474">
    <property type="entry name" value="alpha/beta-Hydrolases"/>
    <property type="match status" value="1"/>
</dbReference>
<keyword evidence="11" id="KW-0443">Lipid metabolism</keyword>
<keyword evidence="8" id="KW-0106">Calcium</keyword>
<evidence type="ECO:0000313" key="16">
    <source>
        <dbReference type="EMBL" id="WEL38375.1"/>
    </source>
</evidence>
<evidence type="ECO:0000256" key="11">
    <source>
        <dbReference type="ARBA" id="ARBA00023098"/>
    </source>
</evidence>
<evidence type="ECO:0000256" key="13">
    <source>
        <dbReference type="ARBA" id="ARBA00024531"/>
    </source>
</evidence>
<keyword evidence="7" id="KW-0378">Hydrolase</keyword>
<dbReference type="Proteomes" id="UP001217963">
    <property type="component" value="Chromosome IV"/>
</dbReference>
<keyword evidence="12" id="KW-0472">Membrane</keyword>
<dbReference type="Gene3D" id="3.40.50.1820">
    <property type="entry name" value="alpha/beta hydrolase"/>
    <property type="match status" value="1"/>
</dbReference>
<gene>
    <name evidence="16" type="ORF">PFJ87_04g00460</name>
</gene>
<feature type="domain" description="Fungal lipase-type" evidence="15">
    <location>
        <begin position="367"/>
        <end position="494"/>
    </location>
</feature>
<comment type="catalytic activity">
    <reaction evidence="13">
        <text>a 1,2-diacyl-sn-glycerol + H2O = a 2-acylglycerol + a fatty acid + H(+)</text>
        <dbReference type="Rhea" id="RHEA:33275"/>
        <dbReference type="ChEBI" id="CHEBI:15377"/>
        <dbReference type="ChEBI" id="CHEBI:15378"/>
        <dbReference type="ChEBI" id="CHEBI:17389"/>
        <dbReference type="ChEBI" id="CHEBI:17815"/>
        <dbReference type="ChEBI" id="CHEBI:28868"/>
        <dbReference type="EC" id="3.1.1.116"/>
    </reaction>
    <physiologicalReaction direction="left-to-right" evidence="13">
        <dbReference type="Rhea" id="RHEA:33276"/>
    </physiologicalReaction>
</comment>
<evidence type="ECO:0000256" key="3">
    <source>
        <dbReference type="ARBA" id="ARBA00022475"/>
    </source>
</evidence>
<keyword evidence="17" id="KW-1185">Reference proteome</keyword>
<dbReference type="PANTHER" id="PTHR45792:SF7">
    <property type="entry name" value="PUTATIVE (AFU_ORTHOLOGUE AFUA_6G02710)-RELATED"/>
    <property type="match status" value="1"/>
</dbReference>
<keyword evidence="4" id="KW-0597">Phosphoprotein</keyword>
<dbReference type="Pfam" id="PF01764">
    <property type="entry name" value="Lipase_3"/>
    <property type="match status" value="1"/>
</dbReference>
<dbReference type="InterPro" id="IPR052214">
    <property type="entry name" value="DAG_Lipase-Related"/>
</dbReference>
<evidence type="ECO:0000256" key="7">
    <source>
        <dbReference type="ARBA" id="ARBA00022801"/>
    </source>
</evidence>
<name>A0ABY8CHL0_ENCHE</name>
<evidence type="ECO:0000256" key="9">
    <source>
        <dbReference type="ARBA" id="ARBA00022963"/>
    </source>
</evidence>
<dbReference type="InterPro" id="IPR002921">
    <property type="entry name" value="Fungal_lipase-type"/>
</dbReference>